<dbReference type="GO" id="GO:0008168">
    <property type="term" value="F:methyltransferase activity"/>
    <property type="evidence" value="ECO:0007669"/>
    <property type="project" value="UniProtKB-KW"/>
</dbReference>
<evidence type="ECO:0000256" key="2">
    <source>
        <dbReference type="ARBA" id="ARBA00022679"/>
    </source>
</evidence>
<dbReference type="InterPro" id="IPR007213">
    <property type="entry name" value="Ppm1/Ppm2/Tcmp"/>
</dbReference>
<dbReference type="Proteomes" id="UP000199310">
    <property type="component" value="Unassembled WGS sequence"/>
</dbReference>
<keyword evidence="4" id="KW-1185">Reference proteome</keyword>
<dbReference type="SUPFAM" id="SSF53335">
    <property type="entry name" value="S-adenosyl-L-methionine-dependent methyltransferases"/>
    <property type="match status" value="1"/>
</dbReference>
<dbReference type="Gene3D" id="3.40.50.150">
    <property type="entry name" value="Vaccinia Virus protein VP39"/>
    <property type="match status" value="1"/>
</dbReference>
<dbReference type="OrthoDB" id="1442552at2"/>
<reference evidence="4" key="1">
    <citation type="submission" date="2016-10" db="EMBL/GenBank/DDBJ databases">
        <authorList>
            <person name="Varghese N."/>
            <person name="Submissions S."/>
        </authorList>
    </citation>
    <scope>NUCLEOTIDE SEQUENCE [LARGE SCALE GENOMIC DNA]</scope>
    <source>
        <strain evidence="4">DSM 3695</strain>
    </source>
</reference>
<organism evidence="3 4">
    <name type="scientific">Chitinophaga arvensicola</name>
    <dbReference type="NCBI Taxonomy" id="29529"/>
    <lineage>
        <taxon>Bacteria</taxon>
        <taxon>Pseudomonadati</taxon>
        <taxon>Bacteroidota</taxon>
        <taxon>Chitinophagia</taxon>
        <taxon>Chitinophagales</taxon>
        <taxon>Chitinophagaceae</taxon>
        <taxon>Chitinophaga</taxon>
    </lineage>
</organism>
<sequence length="287" mass="32883">MEITNRDYSAISPTAKSLLLLKGVTNIPYAAAAAKLILAPKPYQPELYNKDLAFWVRLLHFEDRYHSIDQLLLDLPVKNILELSSGFSFRGLATVQQPGYHYIDTDLPEVIATKQSFVTAFQQEPAAGVLEVLPLNALDEAAFRERIGHFPEGPVAIVNEGLLMYLDETEKEKLCGIIRRILQQRGGYWITGDIYIKREEATNEIRKDEQWKAFYAQHQIHEKMFDSFESAELFFQKMGFAIDKASVRDHEKLTALPHLLEMATPAQLQKMRQTGKIRTTWRLMLAE</sequence>
<evidence type="ECO:0000313" key="4">
    <source>
        <dbReference type="Proteomes" id="UP000199310"/>
    </source>
</evidence>
<accession>A0A1I0RE56</accession>
<proteinExistence type="predicted"/>
<dbReference type="InterPro" id="IPR029063">
    <property type="entry name" value="SAM-dependent_MTases_sf"/>
</dbReference>
<dbReference type="RefSeq" id="WP_089895490.1">
    <property type="nucleotide sequence ID" value="NZ_FOJG01000001.1"/>
</dbReference>
<protein>
    <submittedName>
        <fullName evidence="3">Leucine carboxyl methyltransferase</fullName>
    </submittedName>
</protein>
<evidence type="ECO:0000256" key="1">
    <source>
        <dbReference type="ARBA" id="ARBA00022603"/>
    </source>
</evidence>
<keyword evidence="2 3" id="KW-0808">Transferase</keyword>
<evidence type="ECO:0000313" key="3">
    <source>
        <dbReference type="EMBL" id="SEW39164.1"/>
    </source>
</evidence>
<name>A0A1I0RE56_9BACT</name>
<dbReference type="STRING" id="29529.SAMN04488122_2709"/>
<keyword evidence="1 3" id="KW-0489">Methyltransferase</keyword>
<dbReference type="GO" id="GO:0032259">
    <property type="term" value="P:methylation"/>
    <property type="evidence" value="ECO:0007669"/>
    <property type="project" value="UniProtKB-KW"/>
</dbReference>
<dbReference type="AlphaFoldDB" id="A0A1I0RE56"/>
<dbReference type="Pfam" id="PF04072">
    <property type="entry name" value="LCM"/>
    <property type="match status" value="1"/>
</dbReference>
<gene>
    <name evidence="3" type="ORF">SAMN04488122_2709</name>
</gene>
<dbReference type="EMBL" id="FOJG01000001">
    <property type="protein sequence ID" value="SEW39164.1"/>
    <property type="molecule type" value="Genomic_DNA"/>
</dbReference>